<accession>A0A261U404</accession>
<evidence type="ECO:0000313" key="10">
    <source>
        <dbReference type="EMBL" id="OZI56291.1"/>
    </source>
</evidence>
<dbReference type="GO" id="GO:0016020">
    <property type="term" value="C:membrane"/>
    <property type="evidence" value="ECO:0007669"/>
    <property type="project" value="UniProtKB-SubCell"/>
</dbReference>
<keyword evidence="4 8" id="KW-1133">Transmembrane helix</keyword>
<name>A0A261U404_9BORD</name>
<dbReference type="NCBIfam" id="TIGR01297">
    <property type="entry name" value="CDF"/>
    <property type="match status" value="1"/>
</dbReference>
<dbReference type="InterPro" id="IPR058533">
    <property type="entry name" value="Cation_efflux_TM"/>
</dbReference>
<feature type="compositionally biased region" description="Basic and acidic residues" evidence="7">
    <location>
        <begin position="191"/>
        <end position="201"/>
    </location>
</feature>
<evidence type="ECO:0000256" key="8">
    <source>
        <dbReference type="SAM" id="Phobius"/>
    </source>
</evidence>
<dbReference type="Pfam" id="PF01545">
    <property type="entry name" value="Cation_efflux"/>
    <property type="match status" value="1"/>
</dbReference>
<feature type="transmembrane region" description="Helical" evidence="8">
    <location>
        <begin position="127"/>
        <end position="150"/>
    </location>
</feature>
<dbReference type="GO" id="GO:0005385">
    <property type="term" value="F:zinc ion transmembrane transporter activity"/>
    <property type="evidence" value="ECO:0007669"/>
    <property type="project" value="InterPro"/>
</dbReference>
<dbReference type="Proteomes" id="UP000216885">
    <property type="component" value="Unassembled WGS sequence"/>
</dbReference>
<dbReference type="InterPro" id="IPR045316">
    <property type="entry name" value="Msc2-like"/>
</dbReference>
<feature type="compositionally biased region" description="Basic and acidic residues" evidence="7">
    <location>
        <begin position="168"/>
        <end position="177"/>
    </location>
</feature>
<dbReference type="PANTHER" id="PTHR45755:SF4">
    <property type="entry name" value="ZINC TRANSPORTER 7"/>
    <property type="match status" value="1"/>
</dbReference>
<dbReference type="PANTHER" id="PTHR45755">
    <property type="match status" value="1"/>
</dbReference>
<evidence type="ECO:0000256" key="3">
    <source>
        <dbReference type="ARBA" id="ARBA00022692"/>
    </source>
</evidence>
<sequence>MHTIDNLSADQHGHSFLGRDHDANAKRTTWVVALTFVMMVGEVIAGYVTGSMALLADGFHMATHAGALGIAAAAYRYAKRHADDRAFSFGTGKVGELAGFASALILGIVALFIGVESALRLVNPSSVAFGEATVIAVIGLLVNIVSAMLLSGGHGHHHGHHHHAHGHRDHDSHEAHSHGHASHGHHRHEHKDHEHNAHGHGQDNNLRSAYLHVMADALTSVLAILALLAGRYLGWVWLDPVMGIVGAAVIARWAWTLMRDTSSILLDATDDHVAEEIRDALESCTGTTITDLHVWQIGPQARAAIVSVKAAAGITAGEIRAKLASIDEIRHLTVEVAPLTDAAKPLV</sequence>
<feature type="transmembrane region" description="Helical" evidence="8">
    <location>
        <begin position="29"/>
        <end position="47"/>
    </location>
</feature>
<reference evidence="10 11" key="1">
    <citation type="submission" date="2017-05" db="EMBL/GenBank/DDBJ databases">
        <title>Complete and WGS of Bordetella genogroups.</title>
        <authorList>
            <person name="Spilker T."/>
            <person name="LiPuma J."/>
        </authorList>
    </citation>
    <scope>NUCLEOTIDE SEQUENCE [LARGE SCALE GENOMIC DNA]</scope>
    <source>
        <strain evidence="10 11">AU9919</strain>
    </source>
</reference>
<dbReference type="SUPFAM" id="SSF161111">
    <property type="entry name" value="Cation efflux protein transmembrane domain-like"/>
    <property type="match status" value="1"/>
</dbReference>
<dbReference type="InterPro" id="IPR002524">
    <property type="entry name" value="Cation_efflux"/>
</dbReference>
<evidence type="ECO:0000256" key="4">
    <source>
        <dbReference type="ARBA" id="ARBA00022989"/>
    </source>
</evidence>
<feature type="transmembrane region" description="Helical" evidence="8">
    <location>
        <begin position="209"/>
        <end position="229"/>
    </location>
</feature>
<evidence type="ECO:0000256" key="1">
    <source>
        <dbReference type="ARBA" id="ARBA00004141"/>
    </source>
</evidence>
<comment type="subcellular location">
    <subcellularLocation>
        <location evidence="1">Membrane</location>
        <topology evidence="1">Multi-pass membrane protein</topology>
    </subcellularLocation>
</comment>
<comment type="caution">
    <text evidence="10">The sequence shown here is derived from an EMBL/GenBank/DDBJ whole genome shotgun (WGS) entry which is preliminary data.</text>
</comment>
<protein>
    <submittedName>
        <fullName evidence="10">Cation transporter</fullName>
    </submittedName>
</protein>
<feature type="region of interest" description="Disordered" evidence="7">
    <location>
        <begin position="154"/>
        <end position="202"/>
    </location>
</feature>
<evidence type="ECO:0000256" key="2">
    <source>
        <dbReference type="ARBA" id="ARBA00022448"/>
    </source>
</evidence>
<feature type="domain" description="Cation efflux protein transmembrane" evidence="9">
    <location>
        <begin position="32"/>
        <end position="266"/>
    </location>
</feature>
<feature type="compositionally biased region" description="Basic residues" evidence="7">
    <location>
        <begin position="178"/>
        <end position="190"/>
    </location>
</feature>
<dbReference type="EMBL" id="NEVQ01000013">
    <property type="protein sequence ID" value="OZI56291.1"/>
    <property type="molecule type" value="Genomic_DNA"/>
</dbReference>
<evidence type="ECO:0000313" key="11">
    <source>
        <dbReference type="Proteomes" id="UP000216885"/>
    </source>
</evidence>
<keyword evidence="5" id="KW-0406">Ion transport</keyword>
<organism evidence="10 11">
    <name type="scientific">Bordetella genomosp. 4</name>
    <dbReference type="NCBI Taxonomy" id="463044"/>
    <lineage>
        <taxon>Bacteria</taxon>
        <taxon>Pseudomonadati</taxon>
        <taxon>Pseudomonadota</taxon>
        <taxon>Betaproteobacteria</taxon>
        <taxon>Burkholderiales</taxon>
        <taxon>Alcaligenaceae</taxon>
        <taxon>Bordetella</taxon>
    </lineage>
</organism>
<dbReference type="RefSeq" id="WP_094838029.1">
    <property type="nucleotide sequence ID" value="NZ_NEVQ01000013.1"/>
</dbReference>
<feature type="compositionally biased region" description="Basic residues" evidence="7">
    <location>
        <begin position="154"/>
        <end position="167"/>
    </location>
</feature>
<evidence type="ECO:0000256" key="6">
    <source>
        <dbReference type="ARBA" id="ARBA00023136"/>
    </source>
</evidence>
<dbReference type="GO" id="GO:0006882">
    <property type="term" value="P:intracellular zinc ion homeostasis"/>
    <property type="evidence" value="ECO:0007669"/>
    <property type="project" value="InterPro"/>
</dbReference>
<evidence type="ECO:0000256" key="7">
    <source>
        <dbReference type="SAM" id="MobiDB-lite"/>
    </source>
</evidence>
<feature type="transmembrane region" description="Helical" evidence="8">
    <location>
        <begin position="97"/>
        <end position="115"/>
    </location>
</feature>
<keyword evidence="6 8" id="KW-0472">Membrane</keyword>
<dbReference type="NCBIfam" id="NF033827">
    <property type="entry name" value="CDF_efflux_DmeF"/>
    <property type="match status" value="1"/>
</dbReference>
<keyword evidence="2" id="KW-0813">Transport</keyword>
<keyword evidence="3 8" id="KW-0812">Transmembrane</keyword>
<gene>
    <name evidence="10" type="ORF">CAL20_12685</name>
</gene>
<proteinExistence type="predicted"/>
<feature type="transmembrane region" description="Helical" evidence="8">
    <location>
        <begin position="235"/>
        <end position="255"/>
    </location>
</feature>
<keyword evidence="11" id="KW-1185">Reference proteome</keyword>
<evidence type="ECO:0000259" key="9">
    <source>
        <dbReference type="Pfam" id="PF01545"/>
    </source>
</evidence>
<dbReference type="InterPro" id="IPR027469">
    <property type="entry name" value="Cation_efflux_TMD_sf"/>
</dbReference>
<dbReference type="Gene3D" id="1.20.1510.10">
    <property type="entry name" value="Cation efflux protein transmembrane domain"/>
    <property type="match status" value="1"/>
</dbReference>
<dbReference type="AlphaFoldDB" id="A0A261U404"/>
<evidence type="ECO:0000256" key="5">
    <source>
        <dbReference type="ARBA" id="ARBA00023065"/>
    </source>
</evidence>